<proteinExistence type="predicted"/>
<dbReference type="InterPro" id="IPR018931">
    <property type="entry name" value="DUF2520"/>
</dbReference>
<dbReference type="EMBL" id="LPWE01000011">
    <property type="protein sequence ID" value="ODR95241.1"/>
    <property type="molecule type" value="Genomic_DNA"/>
</dbReference>
<feature type="domain" description="DUF2520" evidence="2">
    <location>
        <begin position="137"/>
        <end position="263"/>
    </location>
</feature>
<dbReference type="SUPFAM" id="SSF48179">
    <property type="entry name" value="6-phosphogluconate dehydrogenase C-terminal domain-like"/>
    <property type="match status" value="1"/>
</dbReference>
<dbReference type="InterPro" id="IPR037108">
    <property type="entry name" value="TM1727-like_C_sf"/>
</dbReference>
<gene>
    <name evidence="3" type="ORF">AUC70_05975</name>
</gene>
<dbReference type="InterPro" id="IPR019665">
    <property type="entry name" value="OxRdtase/DH_put_Rossmann_dom"/>
</dbReference>
<organism evidence="3 4">
    <name type="scientific">Methyloceanibacter stevinii</name>
    <dbReference type="NCBI Taxonomy" id="1774970"/>
    <lineage>
        <taxon>Bacteria</taxon>
        <taxon>Pseudomonadati</taxon>
        <taxon>Pseudomonadota</taxon>
        <taxon>Alphaproteobacteria</taxon>
        <taxon>Hyphomicrobiales</taxon>
        <taxon>Hyphomicrobiaceae</taxon>
        <taxon>Methyloceanibacter</taxon>
    </lineage>
</organism>
<keyword evidence="4" id="KW-1185">Reference proteome</keyword>
<dbReference type="Gene3D" id="3.40.50.720">
    <property type="entry name" value="NAD(P)-binding Rossmann-like Domain"/>
    <property type="match status" value="1"/>
</dbReference>
<dbReference type="SUPFAM" id="SSF51735">
    <property type="entry name" value="NAD(P)-binding Rossmann-fold domains"/>
    <property type="match status" value="1"/>
</dbReference>
<name>A0A1E3VPK5_9HYPH</name>
<dbReference type="Pfam" id="PF10727">
    <property type="entry name" value="Rossmann-like"/>
    <property type="match status" value="1"/>
</dbReference>
<dbReference type="AlphaFoldDB" id="A0A1E3VPK5"/>
<feature type="domain" description="Putative oxidoreductase/dehydrogenase Rossmann-like" evidence="1">
    <location>
        <begin position="6"/>
        <end position="120"/>
    </location>
</feature>
<dbReference type="STRING" id="1774970.AUC70_05975"/>
<dbReference type="Pfam" id="PF10728">
    <property type="entry name" value="DUF2520"/>
    <property type="match status" value="1"/>
</dbReference>
<evidence type="ECO:0000313" key="4">
    <source>
        <dbReference type="Proteomes" id="UP000094172"/>
    </source>
</evidence>
<dbReference type="InterPro" id="IPR036291">
    <property type="entry name" value="NAD(P)-bd_dom_sf"/>
</dbReference>
<dbReference type="Gene3D" id="1.10.1040.20">
    <property type="entry name" value="ProC-like, C-terminal domain"/>
    <property type="match status" value="1"/>
</dbReference>
<evidence type="ECO:0008006" key="5">
    <source>
        <dbReference type="Google" id="ProtNLM"/>
    </source>
</evidence>
<accession>A0A1E3VPK5</accession>
<dbReference type="PANTHER" id="PTHR40459">
    <property type="entry name" value="CONSERVED HYPOTHETICAL ALANINE AND LEUCINE RICH PROTEIN"/>
    <property type="match status" value="1"/>
</dbReference>
<comment type="caution">
    <text evidence="3">The sequence shown here is derived from an EMBL/GenBank/DDBJ whole genome shotgun (WGS) entry which is preliminary data.</text>
</comment>
<evidence type="ECO:0000259" key="1">
    <source>
        <dbReference type="Pfam" id="PF10727"/>
    </source>
</evidence>
<sequence length="304" mass="32142">MSQTLNIIGGGVVGRTLGYLLSHAKICDIQCVFNATASRAREAVDFIGAGVPVSRLASLTKADVNLVTTRDDALPDVAKALAQTEIAAKDSIAVHCSGALPSNIFDDLRKRGSLCCSAHPLKSFRSAGRAVESFAGTPVGLEGDEEAKIWVKEAFGALGGWCFEIDATEKLLYHTGAIIVCNYMSALVEAGVRCLEGAGLPQEQAVRVLEPLMRETLDNVVSSGPAHALTGPIARGDTRTIINQLERLSAFDGDVREVYRWLGLIAVDLSLGKANANAGDLNLVEKILRAGQQLGDCVPGDEGR</sequence>
<dbReference type="Proteomes" id="UP000094172">
    <property type="component" value="Unassembled WGS sequence"/>
</dbReference>
<protein>
    <recommendedName>
        <fullName evidence="5">DUF2520 domain-containing protein</fullName>
    </recommendedName>
</protein>
<evidence type="ECO:0000259" key="2">
    <source>
        <dbReference type="Pfam" id="PF10728"/>
    </source>
</evidence>
<evidence type="ECO:0000313" key="3">
    <source>
        <dbReference type="EMBL" id="ODR95241.1"/>
    </source>
</evidence>
<dbReference type="InterPro" id="IPR008927">
    <property type="entry name" value="6-PGluconate_DH-like_C_sf"/>
</dbReference>
<dbReference type="PANTHER" id="PTHR40459:SF1">
    <property type="entry name" value="CONSERVED HYPOTHETICAL ALANINE AND LEUCINE RICH PROTEIN"/>
    <property type="match status" value="1"/>
</dbReference>
<reference evidence="3 4" key="1">
    <citation type="journal article" date="2016" name="Environ. Microbiol.">
        <title>New Methyloceanibacter diversity from North Sea sediments includes methanotroph containing solely the soluble methane monooxygenase.</title>
        <authorList>
            <person name="Vekeman B."/>
            <person name="Kerckhof F.M."/>
            <person name="Cremers G."/>
            <person name="de Vos P."/>
            <person name="Vandamme P."/>
            <person name="Boon N."/>
            <person name="Op den Camp H.J."/>
            <person name="Heylen K."/>
        </authorList>
    </citation>
    <scope>NUCLEOTIDE SEQUENCE [LARGE SCALE GENOMIC DNA]</scope>
    <source>
        <strain evidence="3 4">R-67176</strain>
    </source>
</reference>